<keyword evidence="5" id="KW-1185">Reference proteome</keyword>
<dbReference type="STRING" id="1447875.A0A2B7XY52"/>
<comment type="caution">
    <text evidence="4">The sequence shown here is derived from an EMBL/GenBank/DDBJ whole genome shotgun (WGS) entry which is preliminary data.</text>
</comment>
<dbReference type="AlphaFoldDB" id="A0A2B7XY52"/>
<dbReference type="InterPro" id="IPR002110">
    <property type="entry name" value="Ankyrin_rpt"/>
</dbReference>
<feature type="region of interest" description="Disordered" evidence="3">
    <location>
        <begin position="35"/>
        <end position="56"/>
    </location>
</feature>
<name>A0A2B7XY52_9EURO</name>
<evidence type="ECO:0000256" key="1">
    <source>
        <dbReference type="ARBA" id="ARBA00022737"/>
    </source>
</evidence>
<dbReference type="OrthoDB" id="4195095at2759"/>
<evidence type="ECO:0000313" key="4">
    <source>
        <dbReference type="EMBL" id="PGH13552.1"/>
    </source>
</evidence>
<accession>A0A2B7XY52</accession>
<dbReference type="PANTHER" id="PTHR24198:SF165">
    <property type="entry name" value="ANKYRIN REPEAT-CONTAINING PROTEIN-RELATED"/>
    <property type="match status" value="1"/>
</dbReference>
<gene>
    <name evidence="4" type="ORF">AJ79_03545</name>
</gene>
<dbReference type="Pfam" id="PF00023">
    <property type="entry name" value="Ank"/>
    <property type="match status" value="1"/>
</dbReference>
<evidence type="ECO:0000256" key="2">
    <source>
        <dbReference type="ARBA" id="ARBA00023043"/>
    </source>
</evidence>
<evidence type="ECO:0000313" key="5">
    <source>
        <dbReference type="Proteomes" id="UP000223968"/>
    </source>
</evidence>
<dbReference type="Pfam" id="PF12796">
    <property type="entry name" value="Ank_2"/>
    <property type="match status" value="2"/>
</dbReference>
<keyword evidence="1" id="KW-0677">Repeat</keyword>
<dbReference type="SUPFAM" id="SSF48403">
    <property type="entry name" value="Ankyrin repeat"/>
    <property type="match status" value="1"/>
</dbReference>
<feature type="compositionally biased region" description="Basic and acidic residues" evidence="3">
    <location>
        <begin position="40"/>
        <end position="54"/>
    </location>
</feature>
<sequence>MRRRNWMDTPTQVKVKDFWKALSLVTVATTRWPKSVPEVKSPHATEDDSLRDHVGTPAEMPDHLPPLICALGFCSPAAFGNEIHLLEKKKNMLEIAIISGNEAAIKYWADTKAVEDPAFNISTNLLSLAAEAGQARILEALLERSDIDINDTKRKSGINVDCKDQKGSTPLCLAAKRNFKSVARLLLDRDQVDVNCRDRKRRTPLWYAVYLSNIDVVKLLLSRRDADVNFRCDYRQSLLCDVVSSLDTEMNTAILELLLQRDDLDINENRYGKAPLELAITNNNTSAVRLLLTRSDIRFNFEGTLSVIHRAAEESTPEILKLLLDHDGARIGVDARDQYGCTALSWAAFYGRTEIVKLLLGRNDVDINSRDYQQQTPLILAASQGEMDVVRLLANTNGIDKSCIDDGGWTAYDHAVRSFAMA</sequence>
<dbReference type="Proteomes" id="UP000223968">
    <property type="component" value="Unassembled WGS sequence"/>
</dbReference>
<reference evidence="4 5" key="1">
    <citation type="submission" date="2017-10" db="EMBL/GenBank/DDBJ databases">
        <title>Comparative genomics in systemic dimorphic fungi from Ajellomycetaceae.</title>
        <authorList>
            <person name="Munoz J.F."/>
            <person name="Mcewen J.G."/>
            <person name="Clay O.K."/>
            <person name="Cuomo C.A."/>
        </authorList>
    </citation>
    <scope>NUCLEOTIDE SEQUENCE [LARGE SCALE GENOMIC DNA]</scope>
    <source>
        <strain evidence="4 5">UAMH5409</strain>
    </source>
</reference>
<dbReference type="InterPro" id="IPR036770">
    <property type="entry name" value="Ankyrin_rpt-contain_sf"/>
</dbReference>
<keyword evidence="2" id="KW-0040">ANK repeat</keyword>
<proteinExistence type="predicted"/>
<dbReference type="SMART" id="SM00248">
    <property type="entry name" value="ANK"/>
    <property type="match status" value="9"/>
</dbReference>
<dbReference type="Gene3D" id="1.25.40.20">
    <property type="entry name" value="Ankyrin repeat-containing domain"/>
    <property type="match status" value="2"/>
</dbReference>
<evidence type="ECO:0000256" key="3">
    <source>
        <dbReference type="SAM" id="MobiDB-lite"/>
    </source>
</evidence>
<protein>
    <submittedName>
        <fullName evidence="4">Uncharacterized protein</fullName>
    </submittedName>
</protein>
<dbReference type="PANTHER" id="PTHR24198">
    <property type="entry name" value="ANKYRIN REPEAT AND PROTEIN KINASE DOMAIN-CONTAINING PROTEIN"/>
    <property type="match status" value="1"/>
</dbReference>
<dbReference type="EMBL" id="PDNB01000044">
    <property type="protein sequence ID" value="PGH13552.1"/>
    <property type="molecule type" value="Genomic_DNA"/>
</dbReference>
<organism evidence="4 5">
    <name type="scientific">Helicocarpus griseus UAMH5409</name>
    <dbReference type="NCBI Taxonomy" id="1447875"/>
    <lineage>
        <taxon>Eukaryota</taxon>
        <taxon>Fungi</taxon>
        <taxon>Dikarya</taxon>
        <taxon>Ascomycota</taxon>
        <taxon>Pezizomycotina</taxon>
        <taxon>Eurotiomycetes</taxon>
        <taxon>Eurotiomycetidae</taxon>
        <taxon>Onygenales</taxon>
        <taxon>Ajellomycetaceae</taxon>
        <taxon>Helicocarpus</taxon>
    </lineage>
</organism>